<gene>
    <name evidence="1" type="ORF">PHLGIDRAFT_127634</name>
</gene>
<name>A0A0C3RYX2_PHLG1</name>
<dbReference type="AlphaFoldDB" id="A0A0C3RYX2"/>
<sequence>MPRNPTQPSFRTYVSRQYTPAAPPFRSENADLILRTPDSSEFCVHKDTLLYASSLPEKIHQLAEVATREFATTSYEPGLDWRKRPIAYVREDKETLDLLLRLVYQPGTVAPPQDVKRAFIVFKAACKYGFDEARRAAKRWIARSAETDPIHVYATANKHQMPEEAELAARASLGHDIEQLCSDRSAGDLSFSAFNSLRAYKASCVNDALTLVKDLTWMGEVARLQNWKPCFLTCSDIACREPSRWSRWFLEYLSIIKNALREDPRARTMDHMDVTGKAFAQARGCYNCRLHAANDLRKFNNILSRKLREIVDQRPFEANEFSHAQHNHY</sequence>
<dbReference type="HOGENOM" id="CLU_052397_0_1_1"/>
<evidence type="ECO:0008006" key="3">
    <source>
        <dbReference type="Google" id="ProtNLM"/>
    </source>
</evidence>
<accession>A0A0C3RYX2</accession>
<dbReference type="EMBL" id="KN840497">
    <property type="protein sequence ID" value="KIP07426.1"/>
    <property type="molecule type" value="Genomic_DNA"/>
</dbReference>
<dbReference type="OrthoDB" id="3357985at2759"/>
<dbReference type="STRING" id="745531.A0A0C3RYX2"/>
<evidence type="ECO:0000313" key="1">
    <source>
        <dbReference type="EMBL" id="KIP07426.1"/>
    </source>
</evidence>
<reference evidence="1 2" key="1">
    <citation type="journal article" date="2014" name="PLoS Genet.">
        <title>Analysis of the Phlebiopsis gigantea genome, transcriptome and secretome provides insight into its pioneer colonization strategies of wood.</title>
        <authorList>
            <person name="Hori C."/>
            <person name="Ishida T."/>
            <person name="Igarashi K."/>
            <person name="Samejima M."/>
            <person name="Suzuki H."/>
            <person name="Master E."/>
            <person name="Ferreira P."/>
            <person name="Ruiz-Duenas F.J."/>
            <person name="Held B."/>
            <person name="Canessa P."/>
            <person name="Larrondo L.F."/>
            <person name="Schmoll M."/>
            <person name="Druzhinina I.S."/>
            <person name="Kubicek C.P."/>
            <person name="Gaskell J.A."/>
            <person name="Kersten P."/>
            <person name="St John F."/>
            <person name="Glasner J."/>
            <person name="Sabat G."/>
            <person name="Splinter BonDurant S."/>
            <person name="Syed K."/>
            <person name="Yadav J."/>
            <person name="Mgbeahuruike A.C."/>
            <person name="Kovalchuk A."/>
            <person name="Asiegbu F.O."/>
            <person name="Lackner G."/>
            <person name="Hoffmeister D."/>
            <person name="Rencoret J."/>
            <person name="Gutierrez A."/>
            <person name="Sun H."/>
            <person name="Lindquist E."/>
            <person name="Barry K."/>
            <person name="Riley R."/>
            <person name="Grigoriev I.V."/>
            <person name="Henrissat B."/>
            <person name="Kues U."/>
            <person name="Berka R.M."/>
            <person name="Martinez A.T."/>
            <person name="Covert S.F."/>
            <person name="Blanchette R.A."/>
            <person name="Cullen D."/>
        </authorList>
    </citation>
    <scope>NUCLEOTIDE SEQUENCE [LARGE SCALE GENOMIC DNA]</scope>
    <source>
        <strain evidence="1 2">11061_1 CR5-6</strain>
    </source>
</reference>
<dbReference type="Proteomes" id="UP000053257">
    <property type="component" value="Unassembled WGS sequence"/>
</dbReference>
<organism evidence="1 2">
    <name type="scientific">Phlebiopsis gigantea (strain 11061_1 CR5-6)</name>
    <name type="common">White-rot fungus</name>
    <name type="synonym">Peniophora gigantea</name>
    <dbReference type="NCBI Taxonomy" id="745531"/>
    <lineage>
        <taxon>Eukaryota</taxon>
        <taxon>Fungi</taxon>
        <taxon>Dikarya</taxon>
        <taxon>Basidiomycota</taxon>
        <taxon>Agaricomycotina</taxon>
        <taxon>Agaricomycetes</taxon>
        <taxon>Polyporales</taxon>
        <taxon>Phanerochaetaceae</taxon>
        <taxon>Phlebiopsis</taxon>
    </lineage>
</organism>
<keyword evidence="2" id="KW-1185">Reference proteome</keyword>
<proteinExistence type="predicted"/>
<evidence type="ECO:0000313" key="2">
    <source>
        <dbReference type="Proteomes" id="UP000053257"/>
    </source>
</evidence>
<protein>
    <recommendedName>
        <fullName evidence="3">BTB domain-containing protein</fullName>
    </recommendedName>
</protein>